<evidence type="ECO:0000313" key="1">
    <source>
        <dbReference type="EMBL" id="JAH82184.1"/>
    </source>
</evidence>
<organism evidence="1">
    <name type="scientific">Anguilla anguilla</name>
    <name type="common">European freshwater eel</name>
    <name type="synonym">Muraena anguilla</name>
    <dbReference type="NCBI Taxonomy" id="7936"/>
    <lineage>
        <taxon>Eukaryota</taxon>
        <taxon>Metazoa</taxon>
        <taxon>Chordata</taxon>
        <taxon>Craniata</taxon>
        <taxon>Vertebrata</taxon>
        <taxon>Euteleostomi</taxon>
        <taxon>Actinopterygii</taxon>
        <taxon>Neopterygii</taxon>
        <taxon>Teleostei</taxon>
        <taxon>Anguilliformes</taxon>
        <taxon>Anguillidae</taxon>
        <taxon>Anguilla</taxon>
    </lineage>
</organism>
<proteinExistence type="predicted"/>
<reference evidence="1" key="1">
    <citation type="submission" date="2014-11" db="EMBL/GenBank/DDBJ databases">
        <authorList>
            <person name="Amaro Gonzalez C."/>
        </authorList>
    </citation>
    <scope>NUCLEOTIDE SEQUENCE</scope>
</reference>
<reference evidence="1" key="2">
    <citation type="journal article" date="2015" name="Fish Shellfish Immunol.">
        <title>Early steps in the European eel (Anguilla anguilla)-Vibrio vulnificus interaction in the gills: Role of the RtxA13 toxin.</title>
        <authorList>
            <person name="Callol A."/>
            <person name="Pajuelo D."/>
            <person name="Ebbesson L."/>
            <person name="Teles M."/>
            <person name="MacKenzie S."/>
            <person name="Amaro C."/>
        </authorList>
    </citation>
    <scope>NUCLEOTIDE SEQUENCE</scope>
</reference>
<dbReference type="AlphaFoldDB" id="A0A0E9VVK4"/>
<sequence>MRYFPFVDDVINSTVCRGP</sequence>
<protein>
    <submittedName>
        <fullName evidence="1">Uncharacterized protein</fullName>
    </submittedName>
</protein>
<name>A0A0E9VVK4_ANGAN</name>
<dbReference type="EMBL" id="GBXM01026393">
    <property type="protein sequence ID" value="JAH82184.1"/>
    <property type="molecule type" value="Transcribed_RNA"/>
</dbReference>
<accession>A0A0E9VVK4</accession>